<feature type="compositionally biased region" description="Polar residues" evidence="4">
    <location>
        <begin position="32"/>
        <end position="58"/>
    </location>
</feature>
<keyword evidence="6" id="KW-1185">Reference proteome</keyword>
<evidence type="ECO:0000256" key="2">
    <source>
        <dbReference type="ARBA" id="ARBA00022980"/>
    </source>
</evidence>
<feature type="region of interest" description="Disordered" evidence="4">
    <location>
        <begin position="139"/>
        <end position="176"/>
    </location>
</feature>
<evidence type="ECO:0000256" key="4">
    <source>
        <dbReference type="SAM" id="MobiDB-lite"/>
    </source>
</evidence>
<dbReference type="InterPro" id="IPR001911">
    <property type="entry name" value="Ribosomal_bS21"/>
</dbReference>
<dbReference type="GO" id="GO:0070124">
    <property type="term" value="P:mitochondrial translational initiation"/>
    <property type="evidence" value="ECO:0007669"/>
    <property type="project" value="TreeGrafter"/>
</dbReference>
<gene>
    <name evidence="5" type="ORF">K490DRAFT_61175</name>
</gene>
<keyword evidence="2" id="KW-0689">Ribosomal protein</keyword>
<protein>
    <recommendedName>
        <fullName evidence="7">Ribosomal protein S21</fullName>
    </recommendedName>
</protein>
<evidence type="ECO:0000313" key="5">
    <source>
        <dbReference type="EMBL" id="KAF2091746.1"/>
    </source>
</evidence>
<feature type="region of interest" description="Disordered" evidence="4">
    <location>
        <begin position="26"/>
        <end position="114"/>
    </location>
</feature>
<evidence type="ECO:0000313" key="6">
    <source>
        <dbReference type="Proteomes" id="UP000799776"/>
    </source>
</evidence>
<dbReference type="InterPro" id="IPR052837">
    <property type="entry name" value="Mitoribosomal_bS21"/>
</dbReference>
<comment type="similarity">
    <text evidence="1">Belongs to the bacterial ribosomal protein bS21 family.</text>
</comment>
<dbReference type="GO" id="GO:0005763">
    <property type="term" value="C:mitochondrial small ribosomal subunit"/>
    <property type="evidence" value="ECO:0007669"/>
    <property type="project" value="TreeGrafter"/>
</dbReference>
<evidence type="ECO:0000256" key="1">
    <source>
        <dbReference type="ARBA" id="ARBA00006640"/>
    </source>
</evidence>
<dbReference type="PANTHER" id="PTHR41237">
    <property type="entry name" value="37S RIBOSOMAL PROTEIN MRP21, MITOCHONDRIAL"/>
    <property type="match status" value="1"/>
</dbReference>
<evidence type="ECO:0000256" key="3">
    <source>
        <dbReference type="ARBA" id="ARBA00023274"/>
    </source>
</evidence>
<dbReference type="AlphaFoldDB" id="A0A9P4HYS6"/>
<keyword evidence="3" id="KW-0687">Ribonucleoprotein</keyword>
<accession>A0A9P4HYS6</accession>
<dbReference type="Pfam" id="PF01165">
    <property type="entry name" value="Ribosomal_S21"/>
    <property type="match status" value="1"/>
</dbReference>
<organism evidence="5 6">
    <name type="scientific">Saccharata proteae CBS 121410</name>
    <dbReference type="NCBI Taxonomy" id="1314787"/>
    <lineage>
        <taxon>Eukaryota</taxon>
        <taxon>Fungi</taxon>
        <taxon>Dikarya</taxon>
        <taxon>Ascomycota</taxon>
        <taxon>Pezizomycotina</taxon>
        <taxon>Dothideomycetes</taxon>
        <taxon>Dothideomycetes incertae sedis</taxon>
        <taxon>Botryosphaeriales</taxon>
        <taxon>Saccharataceae</taxon>
        <taxon>Saccharata</taxon>
    </lineage>
</organism>
<dbReference type="GO" id="GO:0003735">
    <property type="term" value="F:structural constituent of ribosome"/>
    <property type="evidence" value="ECO:0007669"/>
    <property type="project" value="InterPro"/>
</dbReference>
<dbReference type="Proteomes" id="UP000799776">
    <property type="component" value="Unassembled WGS sequence"/>
</dbReference>
<name>A0A9P4HYS6_9PEZI</name>
<evidence type="ECO:0008006" key="7">
    <source>
        <dbReference type="Google" id="ProtNLM"/>
    </source>
</evidence>
<dbReference type="EMBL" id="ML978711">
    <property type="protein sequence ID" value="KAF2091746.1"/>
    <property type="molecule type" value="Genomic_DNA"/>
</dbReference>
<dbReference type="PANTHER" id="PTHR41237:SF1">
    <property type="entry name" value="SMALL RIBOSOMAL SUBUNIT PROTEIN BS21M"/>
    <property type="match status" value="1"/>
</dbReference>
<comment type="caution">
    <text evidence="5">The sequence shown here is derived from an EMBL/GenBank/DDBJ whole genome shotgun (WGS) entry which is preliminary data.</text>
</comment>
<reference evidence="5" key="1">
    <citation type="journal article" date="2020" name="Stud. Mycol.">
        <title>101 Dothideomycetes genomes: a test case for predicting lifestyles and emergence of pathogens.</title>
        <authorList>
            <person name="Haridas S."/>
            <person name="Albert R."/>
            <person name="Binder M."/>
            <person name="Bloem J."/>
            <person name="Labutti K."/>
            <person name="Salamov A."/>
            <person name="Andreopoulos B."/>
            <person name="Baker S."/>
            <person name="Barry K."/>
            <person name="Bills G."/>
            <person name="Bluhm B."/>
            <person name="Cannon C."/>
            <person name="Castanera R."/>
            <person name="Culley D."/>
            <person name="Daum C."/>
            <person name="Ezra D."/>
            <person name="Gonzalez J."/>
            <person name="Henrissat B."/>
            <person name="Kuo A."/>
            <person name="Liang C."/>
            <person name="Lipzen A."/>
            <person name="Lutzoni F."/>
            <person name="Magnuson J."/>
            <person name="Mondo S."/>
            <person name="Nolan M."/>
            <person name="Ohm R."/>
            <person name="Pangilinan J."/>
            <person name="Park H.-J."/>
            <person name="Ramirez L."/>
            <person name="Alfaro M."/>
            <person name="Sun H."/>
            <person name="Tritt A."/>
            <person name="Yoshinaga Y."/>
            <person name="Zwiers L.-H."/>
            <person name="Turgeon B."/>
            <person name="Goodwin S."/>
            <person name="Spatafora J."/>
            <person name="Crous P."/>
            <person name="Grigoriev I."/>
        </authorList>
    </citation>
    <scope>NUCLEOTIDE SEQUENCE</scope>
    <source>
        <strain evidence="5">CBS 121410</strain>
    </source>
</reference>
<dbReference type="OrthoDB" id="2501249at2759"/>
<proteinExistence type="inferred from homology"/>
<sequence length="250" mass="27748">MSSTVRSYPHRLPATLNRALCTPDAAIPGTKRTLTSSARFEQSEPPRNSKSSSTQQRSPAPKDDNIEGMLNSIFPYKFGKPGTSRYKSRPAQAENRATTGSGPGSEISADSGTTSVQDAFTARQASINRPRTDMSSAIDTMFQPEGSGSVEDRSYLTTPPRPEELSRVGPSVGKSVSLNTNRGQSFADGLRLLDTLVARNGVRYDLKKQAFHERPGLKRKRLARERWRKRFMTGFKQVVSRVQRLRKQGW</sequence>